<gene>
    <name evidence="1" type="ORF">SAMN05444339_1244</name>
</gene>
<proteinExistence type="predicted"/>
<reference evidence="2" key="1">
    <citation type="submission" date="2016-11" db="EMBL/GenBank/DDBJ databases">
        <authorList>
            <person name="Varghese N."/>
            <person name="Submissions S."/>
        </authorList>
    </citation>
    <scope>NUCLEOTIDE SEQUENCE [LARGE SCALE GENOMIC DNA]</scope>
    <source>
        <strain evidence="2">DSM 29326</strain>
    </source>
</reference>
<name>A0A1M5FR09_LOKAT</name>
<accession>A0A1M5FR09</accession>
<evidence type="ECO:0000313" key="1">
    <source>
        <dbReference type="EMBL" id="SHF93943.1"/>
    </source>
</evidence>
<dbReference type="EMBL" id="FQUE01000024">
    <property type="protein sequence ID" value="SHF93943.1"/>
    <property type="molecule type" value="Genomic_DNA"/>
</dbReference>
<protein>
    <submittedName>
        <fullName evidence="1">Uncharacterized protein</fullName>
    </submittedName>
</protein>
<keyword evidence="2" id="KW-1185">Reference proteome</keyword>
<organism evidence="1 2">
    <name type="scientific">Loktanella atrilutea</name>
    <dbReference type="NCBI Taxonomy" id="366533"/>
    <lineage>
        <taxon>Bacteria</taxon>
        <taxon>Pseudomonadati</taxon>
        <taxon>Pseudomonadota</taxon>
        <taxon>Alphaproteobacteria</taxon>
        <taxon>Rhodobacterales</taxon>
        <taxon>Roseobacteraceae</taxon>
        <taxon>Loktanella</taxon>
    </lineage>
</organism>
<sequence length="48" mass="5032">MTSPATLTATQAATPSPCIILTDLVRLLAREAARVDFATGCTPATREQ</sequence>
<dbReference type="AlphaFoldDB" id="A0A1M5FR09"/>
<dbReference type="Proteomes" id="UP000183987">
    <property type="component" value="Unassembled WGS sequence"/>
</dbReference>
<evidence type="ECO:0000313" key="2">
    <source>
        <dbReference type="Proteomes" id="UP000183987"/>
    </source>
</evidence>
<dbReference type="STRING" id="366533.SAMN05444339_1244"/>